<evidence type="ECO:0000313" key="2">
    <source>
        <dbReference type="EMBL" id="VDN33194.1"/>
    </source>
</evidence>
<feature type="region of interest" description="Disordered" evidence="1">
    <location>
        <begin position="72"/>
        <end position="114"/>
    </location>
</feature>
<dbReference type="InterPro" id="IPR023578">
    <property type="entry name" value="Ras_GEF_dom_sf"/>
</dbReference>
<dbReference type="GO" id="GO:0005085">
    <property type="term" value="F:guanyl-nucleotide exchange factor activity"/>
    <property type="evidence" value="ECO:0007669"/>
    <property type="project" value="InterPro"/>
</dbReference>
<evidence type="ECO:0000313" key="3">
    <source>
        <dbReference type="Proteomes" id="UP000281553"/>
    </source>
</evidence>
<dbReference type="GO" id="GO:0007264">
    <property type="term" value="P:small GTPase-mediated signal transduction"/>
    <property type="evidence" value="ECO:0007669"/>
    <property type="project" value="InterPro"/>
</dbReference>
<dbReference type="InterPro" id="IPR036964">
    <property type="entry name" value="RASGEF_cat_dom_sf"/>
</dbReference>
<feature type="region of interest" description="Disordered" evidence="1">
    <location>
        <begin position="181"/>
        <end position="207"/>
    </location>
</feature>
<dbReference type="SUPFAM" id="SSF48366">
    <property type="entry name" value="Ras GEF"/>
    <property type="match status" value="1"/>
</dbReference>
<dbReference type="OrthoDB" id="546434at2759"/>
<reference evidence="2 3" key="1">
    <citation type="submission" date="2018-11" db="EMBL/GenBank/DDBJ databases">
        <authorList>
            <consortium name="Pathogen Informatics"/>
        </authorList>
    </citation>
    <scope>NUCLEOTIDE SEQUENCE [LARGE SCALE GENOMIC DNA]</scope>
</reference>
<organism evidence="2 3">
    <name type="scientific">Dibothriocephalus latus</name>
    <name type="common">Fish tapeworm</name>
    <name type="synonym">Diphyllobothrium latum</name>
    <dbReference type="NCBI Taxonomy" id="60516"/>
    <lineage>
        <taxon>Eukaryota</taxon>
        <taxon>Metazoa</taxon>
        <taxon>Spiralia</taxon>
        <taxon>Lophotrochozoa</taxon>
        <taxon>Platyhelminthes</taxon>
        <taxon>Cestoda</taxon>
        <taxon>Eucestoda</taxon>
        <taxon>Diphyllobothriidea</taxon>
        <taxon>Diphyllobothriidae</taxon>
        <taxon>Dibothriocephalus</taxon>
    </lineage>
</organism>
<protein>
    <submittedName>
        <fullName evidence="2">Uncharacterized protein</fullName>
    </submittedName>
</protein>
<accession>A0A3P7MU12</accession>
<dbReference type="AlphaFoldDB" id="A0A3P7MU12"/>
<dbReference type="Gene3D" id="1.10.840.10">
    <property type="entry name" value="Ras guanine-nucleotide exchange factors catalytic domain"/>
    <property type="match status" value="1"/>
</dbReference>
<evidence type="ECO:0000256" key="1">
    <source>
        <dbReference type="SAM" id="MobiDB-lite"/>
    </source>
</evidence>
<proteinExistence type="predicted"/>
<feature type="compositionally biased region" description="Gly residues" evidence="1">
    <location>
        <begin position="92"/>
        <end position="102"/>
    </location>
</feature>
<keyword evidence="3" id="KW-1185">Reference proteome</keyword>
<name>A0A3P7MU12_DIBLA</name>
<dbReference type="Proteomes" id="UP000281553">
    <property type="component" value="Unassembled WGS sequence"/>
</dbReference>
<sequence>MAKSKAHHRTLLQRLLASDIDSLEDVDAYMTDYQRRIHCIDPPAVPFIAVGGRTQLIHLEHKIPNYVNQLKSPERVEGSNMPVSTAAQSGPDGSGGGSGDVGGMSEERPTPPESSSLLINFFKCQQIADLVEHYLSFQMTPFNLQSDPVIQELLNNLDPLGLAGVPDEAAFDDLMFQQSLAIQPREQSSGSSSGGGGSTTNDSRQGA</sequence>
<dbReference type="EMBL" id="UYRU01083392">
    <property type="protein sequence ID" value="VDN33194.1"/>
    <property type="molecule type" value="Genomic_DNA"/>
</dbReference>
<gene>
    <name evidence="2" type="ORF">DILT_LOCUS16173</name>
</gene>
<feature type="non-terminal residue" evidence="2">
    <location>
        <position position="207"/>
    </location>
</feature>